<proteinExistence type="predicted"/>
<evidence type="ECO:0000256" key="5">
    <source>
        <dbReference type="ARBA" id="ARBA00023002"/>
    </source>
</evidence>
<evidence type="ECO:0000259" key="11">
    <source>
        <dbReference type="PROSITE" id="PS51324"/>
    </source>
</evidence>
<dbReference type="PANTHER" id="PTHR12645:SF0">
    <property type="entry name" value="FAD-LINKED SULFHYDRYL OXIDASE ALR"/>
    <property type="match status" value="1"/>
</dbReference>
<evidence type="ECO:0000313" key="13">
    <source>
        <dbReference type="Proteomes" id="UP000075902"/>
    </source>
</evidence>
<dbReference type="Proteomes" id="UP000075902">
    <property type="component" value="Unassembled WGS sequence"/>
</dbReference>
<evidence type="ECO:0000256" key="1">
    <source>
        <dbReference type="ARBA" id="ARBA00001974"/>
    </source>
</evidence>
<keyword evidence="5 9" id="KW-0560">Oxidoreductase</keyword>
<dbReference type="GO" id="GO:0016971">
    <property type="term" value="F:flavin-dependent sulfhydryl oxidase activity"/>
    <property type="evidence" value="ECO:0007669"/>
    <property type="project" value="InterPro"/>
</dbReference>
<dbReference type="FunFam" id="1.20.120.310:FF:000003">
    <property type="entry name" value="Sulfhydryl oxidase"/>
    <property type="match status" value="1"/>
</dbReference>
<dbReference type="EnsemblMetazoa" id="AMEC004346-RA">
    <property type="protein sequence ID" value="AMEC004346-PA"/>
    <property type="gene ID" value="AMEC004346"/>
</dbReference>
<keyword evidence="13" id="KW-1185">Reference proteome</keyword>
<feature type="region of interest" description="Disordered" evidence="10">
    <location>
        <begin position="37"/>
        <end position="82"/>
    </location>
</feature>
<protein>
    <recommendedName>
        <fullName evidence="9">Sulfhydryl oxidase</fullName>
        <ecNumber evidence="9">1.8.3.2</ecNumber>
    </recommendedName>
</protein>
<keyword evidence="6" id="KW-0496">Mitochondrion</keyword>
<organism evidence="12 13">
    <name type="scientific">Anopheles melas</name>
    <dbReference type="NCBI Taxonomy" id="34690"/>
    <lineage>
        <taxon>Eukaryota</taxon>
        <taxon>Metazoa</taxon>
        <taxon>Ecdysozoa</taxon>
        <taxon>Arthropoda</taxon>
        <taxon>Hexapoda</taxon>
        <taxon>Insecta</taxon>
        <taxon>Pterygota</taxon>
        <taxon>Neoptera</taxon>
        <taxon>Endopterygota</taxon>
        <taxon>Diptera</taxon>
        <taxon>Nematocera</taxon>
        <taxon>Culicoidea</taxon>
        <taxon>Culicidae</taxon>
        <taxon>Anophelinae</taxon>
        <taxon>Anopheles</taxon>
    </lineage>
</organism>
<dbReference type="Pfam" id="PF04777">
    <property type="entry name" value="Evr1_Alr"/>
    <property type="match status" value="1"/>
</dbReference>
<dbReference type="Gene3D" id="1.20.120.310">
    <property type="entry name" value="ERV/ALR sulfhydryl oxidase domain"/>
    <property type="match status" value="1"/>
</dbReference>
<comment type="cofactor">
    <cofactor evidence="1 9">
        <name>FAD</name>
        <dbReference type="ChEBI" id="CHEBI:57692"/>
    </cofactor>
</comment>
<evidence type="ECO:0000256" key="8">
    <source>
        <dbReference type="ARBA" id="ARBA00048864"/>
    </source>
</evidence>
<evidence type="ECO:0000256" key="2">
    <source>
        <dbReference type="ARBA" id="ARBA00004569"/>
    </source>
</evidence>
<dbReference type="EC" id="1.8.3.2" evidence="9"/>
<dbReference type="GO" id="GO:0005758">
    <property type="term" value="C:mitochondrial intermembrane space"/>
    <property type="evidence" value="ECO:0007669"/>
    <property type="project" value="UniProtKB-SubCell"/>
</dbReference>
<evidence type="ECO:0000256" key="10">
    <source>
        <dbReference type="SAM" id="MobiDB-lite"/>
    </source>
</evidence>
<keyword evidence="7" id="KW-1015">Disulfide bond</keyword>
<dbReference type="InterPro" id="IPR017905">
    <property type="entry name" value="ERV/ALR_sulphydryl_oxidase"/>
</dbReference>
<dbReference type="STRING" id="34690.A0A182TL76"/>
<evidence type="ECO:0000256" key="9">
    <source>
        <dbReference type="RuleBase" id="RU371123"/>
    </source>
</evidence>
<accession>A0A182TL76</accession>
<comment type="subcellular location">
    <subcellularLocation>
        <location evidence="2">Mitochondrion intermembrane space</location>
    </subcellularLocation>
</comment>
<dbReference type="InterPro" id="IPR039799">
    <property type="entry name" value="ALR/ERV"/>
</dbReference>
<keyword evidence="4 9" id="KW-0274">FAD</keyword>
<dbReference type="PROSITE" id="PS51324">
    <property type="entry name" value="ERV_ALR"/>
    <property type="match status" value="1"/>
</dbReference>
<evidence type="ECO:0000256" key="4">
    <source>
        <dbReference type="ARBA" id="ARBA00022827"/>
    </source>
</evidence>
<feature type="domain" description="ERV/ALR sulfhydryl oxidase" evidence="11">
    <location>
        <begin position="78"/>
        <end position="178"/>
    </location>
</feature>
<feature type="region of interest" description="Disordered" evidence="10">
    <location>
        <begin position="1"/>
        <end position="24"/>
    </location>
</feature>
<sequence>MPAAEQPLPNNHHQNGKEPAAPCRTCMDFKSWSKQQRKSLSTSAGTASVAKAGSEGEVTAHRKADSSDDRSGGSPPNCPIDKEQLGRYTWGLLHTIAAYYPTTPTDAEERNVRTFFTSLSKLYPCEYCAKDFQQELKEMPPETKSQHALSQWLCRIHNRVNVKLGKPEFDCTKVNERWRDGWLDGSCD</sequence>
<reference evidence="13" key="1">
    <citation type="submission" date="2014-01" db="EMBL/GenBank/DDBJ databases">
        <title>The Genome Sequence of Anopheles melas CM1001059_A (V2).</title>
        <authorList>
            <consortium name="The Broad Institute Genomics Platform"/>
            <person name="Neafsey D.E."/>
            <person name="Besansky N."/>
            <person name="Howell P."/>
            <person name="Walton C."/>
            <person name="Young S.K."/>
            <person name="Zeng Q."/>
            <person name="Gargeya S."/>
            <person name="Fitzgerald M."/>
            <person name="Haas B."/>
            <person name="Abouelleil A."/>
            <person name="Allen A.W."/>
            <person name="Alvarado L."/>
            <person name="Arachchi H.M."/>
            <person name="Berlin A.M."/>
            <person name="Chapman S.B."/>
            <person name="Gainer-Dewar J."/>
            <person name="Goldberg J."/>
            <person name="Griggs A."/>
            <person name="Gujja S."/>
            <person name="Hansen M."/>
            <person name="Howarth C."/>
            <person name="Imamovic A."/>
            <person name="Ireland A."/>
            <person name="Larimer J."/>
            <person name="McCowan C."/>
            <person name="Murphy C."/>
            <person name="Pearson M."/>
            <person name="Poon T.W."/>
            <person name="Priest M."/>
            <person name="Roberts A."/>
            <person name="Saif S."/>
            <person name="Shea T."/>
            <person name="Sisk P."/>
            <person name="Sykes S."/>
            <person name="Wortman J."/>
            <person name="Nusbaum C."/>
            <person name="Birren B."/>
        </authorList>
    </citation>
    <scope>NUCLEOTIDE SEQUENCE [LARGE SCALE GENOMIC DNA]</scope>
    <source>
        <strain evidence="13">CM1001059</strain>
    </source>
</reference>
<evidence type="ECO:0000313" key="12">
    <source>
        <dbReference type="EnsemblMetazoa" id="AMEC004346-PA"/>
    </source>
</evidence>
<name>A0A182TL76_9DIPT</name>
<dbReference type="GO" id="GO:0050660">
    <property type="term" value="F:flavin adenine dinucleotide binding"/>
    <property type="evidence" value="ECO:0007669"/>
    <property type="project" value="TreeGrafter"/>
</dbReference>
<dbReference type="SUPFAM" id="SSF69000">
    <property type="entry name" value="FAD-dependent thiol oxidase"/>
    <property type="match status" value="1"/>
</dbReference>
<dbReference type="InterPro" id="IPR036774">
    <property type="entry name" value="ERV/ALR_sulphydryl_oxid_sf"/>
</dbReference>
<evidence type="ECO:0000256" key="7">
    <source>
        <dbReference type="ARBA" id="ARBA00023157"/>
    </source>
</evidence>
<evidence type="ECO:0000256" key="3">
    <source>
        <dbReference type="ARBA" id="ARBA00022630"/>
    </source>
</evidence>
<keyword evidence="3 9" id="KW-0285">Flavoprotein</keyword>
<dbReference type="PANTHER" id="PTHR12645">
    <property type="entry name" value="ALR/ERV"/>
    <property type="match status" value="1"/>
</dbReference>
<dbReference type="AlphaFoldDB" id="A0A182TL76"/>
<evidence type="ECO:0000256" key="6">
    <source>
        <dbReference type="ARBA" id="ARBA00023128"/>
    </source>
</evidence>
<reference evidence="12" key="2">
    <citation type="submission" date="2020-05" db="UniProtKB">
        <authorList>
            <consortium name="EnsemblMetazoa"/>
        </authorList>
    </citation>
    <scope>IDENTIFICATION</scope>
    <source>
        <strain evidence="12">CM1001059</strain>
    </source>
</reference>
<feature type="compositionally biased region" description="Polar residues" evidence="10">
    <location>
        <begin position="37"/>
        <end position="46"/>
    </location>
</feature>
<feature type="compositionally biased region" description="Basic and acidic residues" evidence="10">
    <location>
        <begin position="58"/>
        <end position="71"/>
    </location>
</feature>
<dbReference type="VEuPathDB" id="VectorBase:AMEC004346"/>
<comment type="catalytic activity">
    <reaction evidence="8 9">
        <text>2 R'C(R)SH + O2 = R'C(R)S-S(R)CR' + H2O2</text>
        <dbReference type="Rhea" id="RHEA:17357"/>
        <dbReference type="ChEBI" id="CHEBI:15379"/>
        <dbReference type="ChEBI" id="CHEBI:16240"/>
        <dbReference type="ChEBI" id="CHEBI:16520"/>
        <dbReference type="ChEBI" id="CHEBI:17412"/>
        <dbReference type="EC" id="1.8.3.2"/>
    </reaction>
</comment>